<feature type="transmembrane region" description="Helical" evidence="1">
    <location>
        <begin position="141"/>
        <end position="159"/>
    </location>
</feature>
<dbReference type="Proteomes" id="UP001430360">
    <property type="component" value="Unassembled WGS sequence"/>
</dbReference>
<gene>
    <name evidence="4" type="ORF">LTT95_14715</name>
</gene>
<dbReference type="InterPro" id="IPR000620">
    <property type="entry name" value="EamA_dom"/>
</dbReference>
<keyword evidence="4" id="KW-0808">Transferase</keyword>
<protein>
    <submittedName>
        <fullName evidence="4">ThiF family adenylyltransferase</fullName>
    </submittedName>
</protein>
<evidence type="ECO:0000313" key="4">
    <source>
        <dbReference type="EMBL" id="MCD9098192.1"/>
    </source>
</evidence>
<dbReference type="Gene3D" id="3.40.50.720">
    <property type="entry name" value="NAD(P)-binding Rossmann-like Domain"/>
    <property type="match status" value="1"/>
</dbReference>
<feature type="transmembrane region" description="Helical" evidence="1">
    <location>
        <begin position="205"/>
        <end position="227"/>
    </location>
</feature>
<dbReference type="EMBL" id="JAJQKU010000005">
    <property type="protein sequence ID" value="MCD9098192.1"/>
    <property type="molecule type" value="Genomic_DNA"/>
</dbReference>
<dbReference type="SUPFAM" id="SSF69572">
    <property type="entry name" value="Activating enzymes of the ubiquitin-like proteins"/>
    <property type="match status" value="1"/>
</dbReference>
<keyword evidence="4" id="KW-0548">Nucleotidyltransferase</keyword>
<dbReference type="InterPro" id="IPR037185">
    <property type="entry name" value="EmrE-like"/>
</dbReference>
<feature type="domain" description="THIF-type NAD/FAD binding fold" evidence="3">
    <location>
        <begin position="197"/>
        <end position="427"/>
    </location>
</feature>
<dbReference type="PANTHER" id="PTHR22911:SF103">
    <property type="entry name" value="BLR2811 PROTEIN"/>
    <property type="match status" value="1"/>
</dbReference>
<dbReference type="InterPro" id="IPR035985">
    <property type="entry name" value="Ubiquitin-activating_enz"/>
</dbReference>
<dbReference type="Gene3D" id="1.10.3730.20">
    <property type="match status" value="1"/>
</dbReference>
<dbReference type="PANTHER" id="PTHR22911">
    <property type="entry name" value="ACYL-MALONYL CONDENSING ENZYME-RELATED"/>
    <property type="match status" value="1"/>
</dbReference>
<keyword evidence="5" id="KW-1185">Reference proteome</keyword>
<reference evidence="4" key="2">
    <citation type="journal article" date="2022" name="Syst. Appl. Microbiol.">
        <title>Physiological and genomic characterisation of Luteimonas fraxinea sp. nov., a bacterial species associated with trees tolerant to ash dieback.</title>
        <authorList>
            <person name="Ulrich K."/>
            <person name="Becker R."/>
            <person name="Behrendt U."/>
            <person name="Kube M."/>
            <person name="Schneck V."/>
            <person name="Ulrich A."/>
        </authorList>
    </citation>
    <scope>NUCLEOTIDE SEQUENCE</scope>
    <source>
        <strain evidence="4">A1P009</strain>
    </source>
</reference>
<dbReference type="Pfam" id="PF00899">
    <property type="entry name" value="ThiF"/>
    <property type="match status" value="1"/>
</dbReference>
<reference evidence="4" key="1">
    <citation type="submission" date="2021-12" db="EMBL/GenBank/DDBJ databases">
        <authorList>
            <person name="Ulrich A."/>
        </authorList>
    </citation>
    <scope>NUCLEOTIDE SEQUENCE</scope>
    <source>
        <strain evidence="4">A1P009</strain>
    </source>
</reference>
<comment type="caution">
    <text evidence="4">The sequence shown here is derived from an EMBL/GenBank/DDBJ whole genome shotgun (WGS) entry which is preliminary data.</text>
</comment>
<organism evidence="4 5">
    <name type="scientific">Luteimonas fraxinea</name>
    <dbReference type="NCBI Taxonomy" id="2901869"/>
    <lineage>
        <taxon>Bacteria</taxon>
        <taxon>Pseudomonadati</taxon>
        <taxon>Pseudomonadota</taxon>
        <taxon>Gammaproteobacteria</taxon>
        <taxon>Lysobacterales</taxon>
        <taxon>Lysobacteraceae</taxon>
        <taxon>Luteimonas</taxon>
    </lineage>
</organism>
<feature type="transmembrane region" description="Helical" evidence="1">
    <location>
        <begin position="50"/>
        <end position="72"/>
    </location>
</feature>
<evidence type="ECO:0000313" key="5">
    <source>
        <dbReference type="Proteomes" id="UP001430360"/>
    </source>
</evidence>
<dbReference type="SUPFAM" id="SSF103481">
    <property type="entry name" value="Multidrug resistance efflux transporter EmrE"/>
    <property type="match status" value="1"/>
</dbReference>
<evidence type="ECO:0000259" key="3">
    <source>
        <dbReference type="Pfam" id="PF00899"/>
    </source>
</evidence>
<keyword evidence="1" id="KW-0472">Membrane</keyword>
<name>A0ABS8UH69_9GAMM</name>
<dbReference type="Pfam" id="PF00892">
    <property type="entry name" value="EamA"/>
    <property type="match status" value="1"/>
</dbReference>
<dbReference type="GO" id="GO:0016779">
    <property type="term" value="F:nucleotidyltransferase activity"/>
    <property type="evidence" value="ECO:0007669"/>
    <property type="project" value="UniProtKB-KW"/>
</dbReference>
<feature type="transmembrane region" description="Helical" evidence="1">
    <location>
        <begin position="112"/>
        <end position="132"/>
    </location>
</feature>
<dbReference type="RefSeq" id="WP_232137439.1">
    <property type="nucleotide sequence ID" value="NZ_CP089507.1"/>
</dbReference>
<proteinExistence type="predicted"/>
<sequence length="482" mass="51848">MRIRTTASPIVMSASSAPTDARAAALWMLFAVLAFAGMDAGMKWIANDYSAFQVATFRSLATLPLIVGWLLLRGRAGSLLRIHWPLHLLRGILGVGMIAGFVYGLARMPLSTAYAIVFVSPLMVTALAVPLLGEKVGPRRWTAIALGVVGVLVVLRPTGEGMATLAGLAVVGGALCYAIASITVRKLAQPSSRTLPFSAEMRAEFSSLSVAIVGISGTGSLVAEMLLRMGIGELIVIDDDHVESKNLNRILNTTAADALSGRLKVDVFKDAYALSHPDTLVIAVSERIDTWSAIRAAADADIVFSCVDTMDGRHIADRLATSMLQPLFDVGVNIPVFHPRGQIKIANIAGRIDFVQPGRSTLLDRGVYSPERLAAEDLRKQNPEAFEQQVKEGYMPGSHEEAPAVISVNMRAASMVVQELVARFTPYRKDNRPYARTEFDLVIEETTHASETDFLSKRSAQTALGLSAPLLGLPALEDKRCA</sequence>
<feature type="domain" description="EamA" evidence="2">
    <location>
        <begin position="24"/>
        <end position="155"/>
    </location>
</feature>
<keyword evidence="1" id="KW-1133">Transmembrane helix</keyword>
<dbReference type="InterPro" id="IPR000594">
    <property type="entry name" value="ThiF_NAD_FAD-bd"/>
</dbReference>
<feature type="transmembrane region" description="Helical" evidence="1">
    <location>
        <begin position="21"/>
        <end position="38"/>
    </location>
</feature>
<feature type="transmembrane region" description="Helical" evidence="1">
    <location>
        <begin position="165"/>
        <end position="184"/>
    </location>
</feature>
<accession>A0ABS8UH69</accession>
<feature type="transmembrane region" description="Helical" evidence="1">
    <location>
        <begin position="84"/>
        <end position="106"/>
    </location>
</feature>
<evidence type="ECO:0000259" key="2">
    <source>
        <dbReference type="Pfam" id="PF00892"/>
    </source>
</evidence>
<keyword evidence="1" id="KW-0812">Transmembrane</keyword>
<evidence type="ECO:0000256" key="1">
    <source>
        <dbReference type="SAM" id="Phobius"/>
    </source>
</evidence>